<comment type="subcellular location">
    <subcellularLocation>
        <location evidence="1">Cell envelope</location>
    </subcellularLocation>
</comment>
<protein>
    <submittedName>
        <fullName evidence="6">Monosaccharide-transporting ATPase</fullName>
    </submittedName>
</protein>
<dbReference type="PATRIC" id="fig|1231190.3.peg.2331"/>
<evidence type="ECO:0000256" key="4">
    <source>
        <dbReference type="SAM" id="SignalP"/>
    </source>
</evidence>
<organism evidence="6 7">
    <name type="scientific">Nitratireductor indicus C115</name>
    <dbReference type="NCBI Taxonomy" id="1231190"/>
    <lineage>
        <taxon>Bacteria</taxon>
        <taxon>Pseudomonadati</taxon>
        <taxon>Pseudomonadota</taxon>
        <taxon>Alphaproteobacteria</taxon>
        <taxon>Hyphomicrobiales</taxon>
        <taxon>Phyllobacteriaceae</taxon>
        <taxon>Nitratireductor</taxon>
    </lineage>
</organism>
<dbReference type="AlphaFoldDB" id="K2P5N5"/>
<dbReference type="OrthoDB" id="9781890at2"/>
<accession>K2P5N5</accession>
<dbReference type="Pfam" id="PF13407">
    <property type="entry name" value="Peripla_BP_4"/>
    <property type="match status" value="1"/>
</dbReference>
<keyword evidence="3 4" id="KW-0732">Signal</keyword>
<dbReference type="EMBL" id="AMSI01000006">
    <property type="protein sequence ID" value="EKF42621.1"/>
    <property type="molecule type" value="Genomic_DNA"/>
</dbReference>
<feature type="domain" description="Periplasmic binding protein" evidence="5">
    <location>
        <begin position="27"/>
        <end position="281"/>
    </location>
</feature>
<feature type="chain" id="PRO_5003862690" evidence="4">
    <location>
        <begin position="25"/>
        <end position="316"/>
    </location>
</feature>
<evidence type="ECO:0000259" key="5">
    <source>
        <dbReference type="Pfam" id="PF13407"/>
    </source>
</evidence>
<comment type="caution">
    <text evidence="6">The sequence shown here is derived from an EMBL/GenBank/DDBJ whole genome shotgun (WGS) entry which is preliminary data.</text>
</comment>
<name>K2P5N5_9HYPH</name>
<dbReference type="InterPro" id="IPR025997">
    <property type="entry name" value="SBP_2_dom"/>
</dbReference>
<keyword evidence="7" id="KW-1185">Reference proteome</keyword>
<dbReference type="PANTHER" id="PTHR46847:SF1">
    <property type="entry name" value="D-ALLOSE-BINDING PERIPLASMIC PROTEIN-RELATED"/>
    <property type="match status" value="1"/>
</dbReference>
<dbReference type="InterPro" id="IPR028082">
    <property type="entry name" value="Peripla_BP_I"/>
</dbReference>
<dbReference type="eggNOG" id="COG1879">
    <property type="taxonomic scope" value="Bacteria"/>
</dbReference>
<dbReference type="Proteomes" id="UP000007374">
    <property type="component" value="Unassembled WGS sequence"/>
</dbReference>
<evidence type="ECO:0000313" key="7">
    <source>
        <dbReference type="Proteomes" id="UP000007374"/>
    </source>
</evidence>
<dbReference type="GO" id="GO:0030313">
    <property type="term" value="C:cell envelope"/>
    <property type="evidence" value="ECO:0007669"/>
    <property type="project" value="UniProtKB-SubCell"/>
</dbReference>
<feature type="signal peptide" evidence="4">
    <location>
        <begin position="1"/>
        <end position="24"/>
    </location>
</feature>
<evidence type="ECO:0000313" key="6">
    <source>
        <dbReference type="EMBL" id="EKF42621.1"/>
    </source>
</evidence>
<dbReference type="CDD" id="cd06306">
    <property type="entry name" value="PBP1_TorT-like"/>
    <property type="match status" value="1"/>
</dbReference>
<dbReference type="STRING" id="721133.SAMN05216176_106269"/>
<dbReference type="SUPFAM" id="SSF53822">
    <property type="entry name" value="Periplasmic binding protein-like I"/>
    <property type="match status" value="1"/>
</dbReference>
<gene>
    <name evidence="6" type="ORF">NA8A_11178</name>
</gene>
<evidence type="ECO:0000256" key="3">
    <source>
        <dbReference type="ARBA" id="ARBA00022729"/>
    </source>
</evidence>
<dbReference type="GO" id="GO:0030246">
    <property type="term" value="F:carbohydrate binding"/>
    <property type="evidence" value="ECO:0007669"/>
    <property type="project" value="UniProtKB-ARBA"/>
</dbReference>
<dbReference type="Gene3D" id="3.40.50.2300">
    <property type="match status" value="2"/>
</dbReference>
<comment type="similarity">
    <text evidence="2">Belongs to the bacterial solute-binding protein 2 family.</text>
</comment>
<sequence>MTFKTKLRAAAALLAISAASAAQAETIGFSVPSLASSFWVSATYGVQKAAEEAGVELIVVDAGGDANAVQQISQIQDLVQRGVDAIVIGATNGDSIAPVVEQALAAGIKVVGISSPPSNEGLSAVVSADHYDMGKLQAECMGKALSGKGEVAMMAGPQGQTWSDRRAAGFNETLTAEFPDMKVVAESRLADNRNDALRVAEDWSQRFPDVNGVYSATDDMAAGVINAFEAAGIKNVVFTASNLSPTAQDLIKSGKLACTSIQKIVAQGRAALKAAVDASKGVAVEKSIVTPALLIDASNVDTVDLGDVVAPEGYRP</sequence>
<evidence type="ECO:0000256" key="2">
    <source>
        <dbReference type="ARBA" id="ARBA00007639"/>
    </source>
</evidence>
<evidence type="ECO:0000256" key="1">
    <source>
        <dbReference type="ARBA" id="ARBA00004196"/>
    </source>
</evidence>
<dbReference type="PANTHER" id="PTHR46847">
    <property type="entry name" value="D-ALLOSE-BINDING PERIPLASMIC PROTEIN-RELATED"/>
    <property type="match status" value="1"/>
</dbReference>
<proteinExistence type="inferred from homology"/>
<dbReference type="RefSeq" id="WP_009756624.1">
    <property type="nucleotide sequence ID" value="NZ_AMSI01000006.1"/>
</dbReference>
<reference evidence="6 7" key="1">
    <citation type="journal article" date="2012" name="J. Bacteriol.">
        <title>Genome Sequence of Nitratireductor indicus Type Strain C115.</title>
        <authorList>
            <person name="Lai Q."/>
            <person name="Li G."/>
            <person name="Yu Z."/>
            <person name="Shao Z."/>
        </authorList>
    </citation>
    <scope>NUCLEOTIDE SEQUENCE [LARGE SCALE GENOMIC DNA]</scope>
    <source>
        <strain evidence="6 7">C115</strain>
    </source>
</reference>